<dbReference type="Proteomes" id="UP000766486">
    <property type="component" value="Unassembled WGS sequence"/>
</dbReference>
<dbReference type="EMBL" id="CABFNS010000741">
    <property type="protein sequence ID" value="VUC25831.1"/>
    <property type="molecule type" value="Genomic_DNA"/>
</dbReference>
<keyword evidence="2" id="KW-1185">Reference proteome</keyword>
<comment type="caution">
    <text evidence="1">The sequence shown here is derived from an EMBL/GenBank/DDBJ whole genome shotgun (WGS) entry which is preliminary data.</text>
</comment>
<dbReference type="SUPFAM" id="SSF52047">
    <property type="entry name" value="RNI-like"/>
    <property type="match status" value="1"/>
</dbReference>
<dbReference type="InterPro" id="IPR032675">
    <property type="entry name" value="LRR_dom_sf"/>
</dbReference>
<reference evidence="1 2" key="1">
    <citation type="submission" date="2019-06" db="EMBL/GenBank/DDBJ databases">
        <authorList>
            <person name="Broberg M."/>
        </authorList>
    </citation>
    <scope>NUCLEOTIDE SEQUENCE [LARGE SCALE GENOMIC DNA]</scope>
</reference>
<dbReference type="PANTHER" id="PTHR13318">
    <property type="entry name" value="PARTNER OF PAIRED, ISOFORM B-RELATED"/>
    <property type="match status" value="1"/>
</dbReference>
<gene>
    <name evidence="1" type="ORF">CLO192961_LOCUS176437</name>
</gene>
<sequence length="462" mass="51615">MASSRGLDTTSENPATSAMNHALALPEIVQPILGALYYEGLEIDVYQAKIWLEEASEVSQLWKDCATRFLWKKIDSTSLAAIAENERQACAKYVEDLEIGPWEEEEHHELFKDLQFNSLERVEFRHRFNGAELIYPIKQYMQPRLETFVCSSLYLDDKLVDHLQASCPALRAISITEPGTAITRDGFYRFVIACKSLEDITLGHTTDHLVGDELILHLGGRENLKALRHVPLRVSVLTEILTQHSRPFPLLREIGASASSQAIALLAPMVSQAHTVDLSTGDTDDALSPLAVLQEARTLSLEFYAGGSFTRDQLLTLGRLTKLEELSIGGIGIVPGLADSAESPFDDEAFSQLVLGLPNLRSFAFNVSCELSCAKSLTCLLENCPKLEELDMTWTRFNLEHLKSSSGNGERPVYPKIKTFRLYAFDLDLGEGEDTEEKEEEDDHCSKASYRAAEMFDDYKGR</sequence>
<evidence type="ECO:0000313" key="2">
    <source>
        <dbReference type="Proteomes" id="UP000766486"/>
    </source>
</evidence>
<dbReference type="Gene3D" id="3.80.10.10">
    <property type="entry name" value="Ribonuclease Inhibitor"/>
    <property type="match status" value="1"/>
</dbReference>
<organism evidence="1 2">
    <name type="scientific">Bionectria ochroleuca</name>
    <name type="common">Gliocladium roseum</name>
    <dbReference type="NCBI Taxonomy" id="29856"/>
    <lineage>
        <taxon>Eukaryota</taxon>
        <taxon>Fungi</taxon>
        <taxon>Dikarya</taxon>
        <taxon>Ascomycota</taxon>
        <taxon>Pezizomycotina</taxon>
        <taxon>Sordariomycetes</taxon>
        <taxon>Hypocreomycetidae</taxon>
        <taxon>Hypocreales</taxon>
        <taxon>Bionectriaceae</taxon>
        <taxon>Clonostachys</taxon>
    </lineage>
</organism>
<protein>
    <recommendedName>
        <fullName evidence="3">F-box domain-containing protein</fullName>
    </recommendedName>
</protein>
<accession>A0ABY6U440</accession>
<name>A0ABY6U440_BIOOC</name>
<evidence type="ECO:0000313" key="1">
    <source>
        <dbReference type="EMBL" id="VUC25831.1"/>
    </source>
</evidence>
<evidence type="ECO:0008006" key="3">
    <source>
        <dbReference type="Google" id="ProtNLM"/>
    </source>
</evidence>
<proteinExistence type="predicted"/>